<proteinExistence type="predicted"/>
<evidence type="ECO:0008006" key="4">
    <source>
        <dbReference type="Google" id="ProtNLM"/>
    </source>
</evidence>
<accession>A0A645AJL6</accession>
<dbReference type="InterPro" id="IPR019734">
    <property type="entry name" value="TPR_rpt"/>
</dbReference>
<evidence type="ECO:0000256" key="2">
    <source>
        <dbReference type="ARBA" id="ARBA00022803"/>
    </source>
</evidence>
<gene>
    <name evidence="3" type="ORF">SDC9_100087</name>
</gene>
<comment type="caution">
    <text evidence="3">The sequence shown here is derived from an EMBL/GenBank/DDBJ whole genome shotgun (WGS) entry which is preliminary data.</text>
</comment>
<dbReference type="AlphaFoldDB" id="A0A645AJL6"/>
<name>A0A645AJL6_9ZZZZ</name>
<dbReference type="Pfam" id="PF13181">
    <property type="entry name" value="TPR_8"/>
    <property type="match status" value="1"/>
</dbReference>
<sequence>MEPLNKKSGWFILLLLFSATVSAQVNSSQVFADSYRYESSGDYQKAIAELNVLNGYDYHKSLRLGWLYYLAKDYESSKKFYNQAISLAPQAVEALLGICYPLEAQKKTDELETVYKKILSLDKANSKVNYALGNIYYYRKDFIQAEKYFDLVQTMYPFDYYSTLMSAWTKYFLNKKNDAQRLFNIVLIISPTDQSAKEGLNLLK</sequence>
<dbReference type="Gene3D" id="1.25.40.10">
    <property type="entry name" value="Tetratricopeptide repeat domain"/>
    <property type="match status" value="1"/>
</dbReference>
<protein>
    <recommendedName>
        <fullName evidence="4">Tetratricopeptide repeat protein</fullName>
    </recommendedName>
</protein>
<keyword evidence="2" id="KW-0802">TPR repeat</keyword>
<evidence type="ECO:0000256" key="1">
    <source>
        <dbReference type="ARBA" id="ARBA00022737"/>
    </source>
</evidence>
<dbReference type="InterPro" id="IPR013105">
    <property type="entry name" value="TPR_2"/>
</dbReference>
<dbReference type="SMART" id="SM00028">
    <property type="entry name" value="TPR"/>
    <property type="match status" value="2"/>
</dbReference>
<dbReference type="Pfam" id="PF07719">
    <property type="entry name" value="TPR_2"/>
    <property type="match status" value="1"/>
</dbReference>
<organism evidence="3">
    <name type="scientific">bioreactor metagenome</name>
    <dbReference type="NCBI Taxonomy" id="1076179"/>
    <lineage>
        <taxon>unclassified sequences</taxon>
        <taxon>metagenomes</taxon>
        <taxon>ecological metagenomes</taxon>
    </lineage>
</organism>
<evidence type="ECO:0000313" key="3">
    <source>
        <dbReference type="EMBL" id="MPM53320.1"/>
    </source>
</evidence>
<dbReference type="InterPro" id="IPR011990">
    <property type="entry name" value="TPR-like_helical_dom_sf"/>
</dbReference>
<dbReference type="SUPFAM" id="SSF48452">
    <property type="entry name" value="TPR-like"/>
    <property type="match status" value="1"/>
</dbReference>
<keyword evidence="1" id="KW-0677">Repeat</keyword>
<dbReference type="EMBL" id="VSSQ01014281">
    <property type="protein sequence ID" value="MPM53320.1"/>
    <property type="molecule type" value="Genomic_DNA"/>
</dbReference>
<reference evidence="3" key="1">
    <citation type="submission" date="2019-08" db="EMBL/GenBank/DDBJ databases">
        <authorList>
            <person name="Kucharzyk K."/>
            <person name="Murdoch R.W."/>
            <person name="Higgins S."/>
            <person name="Loffler F."/>
        </authorList>
    </citation>
    <scope>NUCLEOTIDE SEQUENCE</scope>
</reference>
<dbReference type="PROSITE" id="PS50005">
    <property type="entry name" value="TPR"/>
    <property type="match status" value="1"/>
</dbReference>